<name>A0AB39R6H6_9ACTN</name>
<dbReference type="PANTHER" id="PTHR38133:SF1">
    <property type="entry name" value="SLR1429 PROTEIN"/>
    <property type="match status" value="1"/>
</dbReference>
<dbReference type="EMBL" id="CP163442">
    <property type="protein sequence ID" value="XDQ49956.1"/>
    <property type="molecule type" value="Genomic_DNA"/>
</dbReference>
<evidence type="ECO:0000313" key="2">
    <source>
        <dbReference type="EMBL" id="XDQ49956.1"/>
    </source>
</evidence>
<organism evidence="2">
    <name type="scientific">Streptomyces sp. R39</name>
    <dbReference type="NCBI Taxonomy" id="3238631"/>
    <lineage>
        <taxon>Bacteria</taxon>
        <taxon>Bacillati</taxon>
        <taxon>Actinomycetota</taxon>
        <taxon>Actinomycetes</taxon>
        <taxon>Kitasatosporales</taxon>
        <taxon>Streptomycetaceae</taxon>
        <taxon>Streptomyces</taxon>
    </lineage>
</organism>
<keyword evidence="2" id="KW-0614">Plasmid</keyword>
<evidence type="ECO:0008006" key="3">
    <source>
        <dbReference type="Google" id="ProtNLM"/>
    </source>
</evidence>
<proteinExistence type="predicted"/>
<reference evidence="2" key="1">
    <citation type="submission" date="2024-07" db="EMBL/GenBank/DDBJ databases">
        <authorList>
            <person name="Yu S.T."/>
        </authorList>
    </citation>
    <scope>NUCLEOTIDE SEQUENCE</scope>
    <source>
        <strain evidence="2">R39</strain>
        <plasmid evidence="2">unnamed1</plasmid>
    </source>
</reference>
<sequence length="407" mass="43057">MTTADQAPASATHGWTDAWLAAFEAAAADPVMLLTGERLLDRADIGQVHINPGTAKTTLTAPKASRPHQPCVSVSLIPGPEWERIYRAIAATGEHADNIAAGRLPDTRTTFAGADVLPIAPAACDITFTCSCRPDPGICPHSAAVGYRVAQHVRANPGVLLTLRGGSMKELRTLLRSPKPTDPAPAPGAEPAQTGIDAHDAFSRFTARPTHPQSARERTTRTVPAPPLDGLRSDPPAPAPTVLALRLLARDAAARARDLLAGRPVPVGDDPVQDAARLLADPAHRAHLEHAAEQLGLSILQMRDLALAHEYGGAAGVEAALWPLAADARVLAHAEAAIQPHRPAPLASLVSQDNQLTDAAARIQLRLGSDGLWYPFTDWHGTWRPAPGPSRNPGTAYKAARRALRDR</sequence>
<dbReference type="AlphaFoldDB" id="A0AB39R6H6"/>
<dbReference type="PANTHER" id="PTHR38133">
    <property type="entry name" value="SLR1429 PROTEIN"/>
    <property type="match status" value="1"/>
</dbReference>
<geneLocation type="plasmid" evidence="2">
    <name>unnamed1</name>
</geneLocation>
<dbReference type="RefSeq" id="WP_369228479.1">
    <property type="nucleotide sequence ID" value="NZ_CP163442.1"/>
</dbReference>
<evidence type="ECO:0000256" key="1">
    <source>
        <dbReference type="SAM" id="MobiDB-lite"/>
    </source>
</evidence>
<protein>
    <recommendedName>
        <fullName evidence="3">SWIM-type domain-containing protein</fullName>
    </recommendedName>
</protein>
<feature type="region of interest" description="Disordered" evidence="1">
    <location>
        <begin position="206"/>
        <end position="237"/>
    </location>
</feature>
<accession>A0AB39R6H6</accession>
<feature type="region of interest" description="Disordered" evidence="1">
    <location>
        <begin position="385"/>
        <end position="407"/>
    </location>
</feature>
<gene>
    <name evidence="2" type="ORF">AB5J52_48410</name>
</gene>